<reference evidence="2" key="1">
    <citation type="submission" date="2017-10" db="EMBL/GenBank/DDBJ databases">
        <title>Massilia psychrophilum sp. nov., a novel purple-pigmented bacterium isolated from Tianshan glacier, Xinjiang Municipality, China.</title>
        <authorList>
            <person name="Wang H."/>
        </authorList>
    </citation>
    <scope>NUCLEOTIDE SEQUENCE [LARGE SCALE GENOMIC DNA]</scope>
    <source>
        <strain evidence="2">B2</strain>
    </source>
</reference>
<dbReference type="Pfam" id="PF07301">
    <property type="entry name" value="DUF1453"/>
    <property type="match status" value="1"/>
</dbReference>
<accession>A0A2D2DUS5</accession>
<keyword evidence="1" id="KW-0472">Membrane</keyword>
<dbReference type="InterPro" id="IPR058247">
    <property type="entry name" value="DUF1453"/>
</dbReference>
<proteinExistence type="predicted"/>
<dbReference type="AlphaFoldDB" id="A0A2D2DUS5"/>
<name>A0A2D2DUS5_9BURK</name>
<dbReference type="Proteomes" id="UP000229897">
    <property type="component" value="Chromosome"/>
</dbReference>
<dbReference type="OrthoDB" id="8703297at2"/>
<keyword evidence="3" id="KW-1185">Reference proteome</keyword>
<dbReference type="KEGG" id="mass:CR152_05545"/>
<feature type="transmembrane region" description="Helical" evidence="1">
    <location>
        <begin position="6"/>
        <end position="23"/>
    </location>
</feature>
<sequence>MAMSITTLALLVLAPFLVWRFYQRLKAMMMRQRSIVSRHYTGVGVFAAMILVAGSEVMSRPVLLGWLALGTAAGIAYGIWGLRLTRFENDTCYFTPNARLGMVIAMLFFARVMYIGVEIYANQGSNVPTPGFTDSFITLIALGVTAGYFGTYSAGLIRWRRALKKAVNAA</sequence>
<evidence type="ECO:0000313" key="2">
    <source>
        <dbReference type="EMBL" id="ATQ78735.1"/>
    </source>
</evidence>
<feature type="transmembrane region" description="Helical" evidence="1">
    <location>
        <begin position="35"/>
        <end position="55"/>
    </location>
</feature>
<organism evidence="2 3">
    <name type="scientific">Massilia violaceinigra</name>
    <dbReference type="NCBI Taxonomy" id="2045208"/>
    <lineage>
        <taxon>Bacteria</taxon>
        <taxon>Pseudomonadati</taxon>
        <taxon>Pseudomonadota</taxon>
        <taxon>Betaproteobacteria</taxon>
        <taxon>Burkholderiales</taxon>
        <taxon>Oxalobacteraceae</taxon>
        <taxon>Telluria group</taxon>
        <taxon>Massilia</taxon>
    </lineage>
</organism>
<gene>
    <name evidence="2" type="ORF">CR152_05545</name>
</gene>
<evidence type="ECO:0000256" key="1">
    <source>
        <dbReference type="SAM" id="Phobius"/>
    </source>
</evidence>
<dbReference type="EMBL" id="CP024608">
    <property type="protein sequence ID" value="ATQ78735.1"/>
    <property type="molecule type" value="Genomic_DNA"/>
</dbReference>
<evidence type="ECO:0000313" key="3">
    <source>
        <dbReference type="Proteomes" id="UP000229897"/>
    </source>
</evidence>
<feature type="transmembrane region" description="Helical" evidence="1">
    <location>
        <begin position="61"/>
        <end position="80"/>
    </location>
</feature>
<keyword evidence="1" id="KW-0812">Transmembrane</keyword>
<keyword evidence="1" id="KW-1133">Transmembrane helix</keyword>
<feature type="transmembrane region" description="Helical" evidence="1">
    <location>
        <begin position="100"/>
        <end position="121"/>
    </location>
</feature>
<feature type="transmembrane region" description="Helical" evidence="1">
    <location>
        <begin position="136"/>
        <end position="157"/>
    </location>
</feature>
<protein>
    <recommendedName>
        <fullName evidence="4">DUF1453 domain-containing protein</fullName>
    </recommendedName>
</protein>
<evidence type="ECO:0008006" key="4">
    <source>
        <dbReference type="Google" id="ProtNLM"/>
    </source>
</evidence>